<feature type="domain" description="HTH luxR-type" evidence="4">
    <location>
        <begin position="149"/>
        <end position="214"/>
    </location>
</feature>
<evidence type="ECO:0000313" key="7">
    <source>
        <dbReference type="Proteomes" id="UP000306196"/>
    </source>
</evidence>
<name>A0A5R8KEP6_9BACT</name>
<protein>
    <submittedName>
        <fullName evidence="6">Response regulator transcription factor</fullName>
    </submittedName>
</protein>
<evidence type="ECO:0000313" key="6">
    <source>
        <dbReference type="EMBL" id="TLD70768.1"/>
    </source>
</evidence>
<dbReference type="Proteomes" id="UP000306196">
    <property type="component" value="Unassembled WGS sequence"/>
</dbReference>
<feature type="domain" description="Response regulatory" evidence="5">
    <location>
        <begin position="7"/>
        <end position="123"/>
    </location>
</feature>
<dbReference type="Pfam" id="PF00196">
    <property type="entry name" value="GerE"/>
    <property type="match status" value="1"/>
</dbReference>
<dbReference type="RefSeq" id="WP_138086239.1">
    <property type="nucleotide sequence ID" value="NZ_VAUV01000007.1"/>
</dbReference>
<organism evidence="6 7">
    <name type="scientific">Phragmitibacter flavus</name>
    <dbReference type="NCBI Taxonomy" id="2576071"/>
    <lineage>
        <taxon>Bacteria</taxon>
        <taxon>Pseudomonadati</taxon>
        <taxon>Verrucomicrobiota</taxon>
        <taxon>Verrucomicrobiia</taxon>
        <taxon>Verrucomicrobiales</taxon>
        <taxon>Verrucomicrobiaceae</taxon>
        <taxon>Phragmitibacter</taxon>
    </lineage>
</organism>
<dbReference type="PROSITE" id="PS50110">
    <property type="entry name" value="RESPONSE_REGULATORY"/>
    <property type="match status" value="1"/>
</dbReference>
<dbReference type="GO" id="GO:0000160">
    <property type="term" value="P:phosphorelay signal transduction system"/>
    <property type="evidence" value="ECO:0007669"/>
    <property type="project" value="InterPro"/>
</dbReference>
<dbReference type="PRINTS" id="PR00038">
    <property type="entry name" value="HTHLUXR"/>
</dbReference>
<dbReference type="InterPro" id="IPR058245">
    <property type="entry name" value="NreC/VraR/RcsB-like_REC"/>
</dbReference>
<evidence type="ECO:0000256" key="3">
    <source>
        <dbReference type="PROSITE-ProRule" id="PRU00169"/>
    </source>
</evidence>
<evidence type="ECO:0000256" key="2">
    <source>
        <dbReference type="ARBA" id="ARBA00023125"/>
    </source>
</evidence>
<dbReference type="SMART" id="SM00448">
    <property type="entry name" value="REC"/>
    <property type="match status" value="1"/>
</dbReference>
<dbReference type="InterPro" id="IPR016032">
    <property type="entry name" value="Sig_transdc_resp-reg_C-effctor"/>
</dbReference>
<keyword evidence="7" id="KW-1185">Reference proteome</keyword>
<dbReference type="GO" id="GO:0006355">
    <property type="term" value="P:regulation of DNA-templated transcription"/>
    <property type="evidence" value="ECO:0007669"/>
    <property type="project" value="InterPro"/>
</dbReference>
<dbReference type="InterPro" id="IPR011006">
    <property type="entry name" value="CheY-like_superfamily"/>
</dbReference>
<evidence type="ECO:0000259" key="5">
    <source>
        <dbReference type="PROSITE" id="PS50110"/>
    </source>
</evidence>
<gene>
    <name evidence="6" type="ORF">FEM03_10690</name>
</gene>
<dbReference type="CDD" id="cd06170">
    <property type="entry name" value="LuxR_C_like"/>
    <property type="match status" value="1"/>
</dbReference>
<dbReference type="AlphaFoldDB" id="A0A5R8KEP6"/>
<dbReference type="InterPro" id="IPR039420">
    <property type="entry name" value="WalR-like"/>
</dbReference>
<dbReference type="InterPro" id="IPR001789">
    <property type="entry name" value="Sig_transdc_resp-reg_receiver"/>
</dbReference>
<dbReference type="SUPFAM" id="SSF52172">
    <property type="entry name" value="CheY-like"/>
    <property type="match status" value="1"/>
</dbReference>
<dbReference type="PROSITE" id="PS50043">
    <property type="entry name" value="HTH_LUXR_2"/>
    <property type="match status" value="1"/>
</dbReference>
<feature type="modified residue" description="4-aspartylphosphate" evidence="3">
    <location>
        <position position="58"/>
    </location>
</feature>
<keyword evidence="1 3" id="KW-0597">Phosphoprotein</keyword>
<dbReference type="SMART" id="SM00421">
    <property type="entry name" value="HTH_LUXR"/>
    <property type="match status" value="1"/>
</dbReference>
<dbReference type="SUPFAM" id="SSF46894">
    <property type="entry name" value="C-terminal effector domain of the bipartite response regulators"/>
    <property type="match status" value="1"/>
</dbReference>
<dbReference type="PANTHER" id="PTHR43214">
    <property type="entry name" value="TWO-COMPONENT RESPONSE REGULATOR"/>
    <property type="match status" value="1"/>
</dbReference>
<dbReference type="InterPro" id="IPR000792">
    <property type="entry name" value="Tscrpt_reg_LuxR_C"/>
</dbReference>
<dbReference type="OrthoDB" id="191163at2"/>
<evidence type="ECO:0000259" key="4">
    <source>
        <dbReference type="PROSITE" id="PS50043"/>
    </source>
</evidence>
<dbReference type="Gene3D" id="3.40.50.2300">
    <property type="match status" value="1"/>
</dbReference>
<dbReference type="CDD" id="cd17535">
    <property type="entry name" value="REC_NarL-like"/>
    <property type="match status" value="1"/>
</dbReference>
<dbReference type="GO" id="GO:0003677">
    <property type="term" value="F:DNA binding"/>
    <property type="evidence" value="ECO:0007669"/>
    <property type="project" value="UniProtKB-KW"/>
</dbReference>
<sequence>MSENLQRVAIVDDHPMLREGFESLIESQPDLTLAWAACDTQTALQKLEVDKPDMIMVDISLPGRNGLELIKDALALHPSLNILVISMHDETFYAQRVLKAGARGYIMKVADRETLLQAIRTVLTGQRYVSPAMSAQIMEAFSGYGSSKAVDGVQRLSDREFEVFQLISEGKSTQQIGDILNISVKTAEVHRAHIREKLNLEDGASVLRFAVRWAESQRLGLSL</sequence>
<evidence type="ECO:0000256" key="1">
    <source>
        <dbReference type="ARBA" id="ARBA00022553"/>
    </source>
</evidence>
<dbReference type="Pfam" id="PF00072">
    <property type="entry name" value="Response_reg"/>
    <property type="match status" value="1"/>
</dbReference>
<comment type="caution">
    <text evidence="6">The sequence shown here is derived from an EMBL/GenBank/DDBJ whole genome shotgun (WGS) entry which is preliminary data.</text>
</comment>
<dbReference type="PANTHER" id="PTHR43214:SF43">
    <property type="entry name" value="TWO-COMPONENT RESPONSE REGULATOR"/>
    <property type="match status" value="1"/>
</dbReference>
<dbReference type="EMBL" id="VAUV01000007">
    <property type="protein sequence ID" value="TLD70768.1"/>
    <property type="molecule type" value="Genomic_DNA"/>
</dbReference>
<reference evidence="6 7" key="1">
    <citation type="submission" date="2019-05" db="EMBL/GenBank/DDBJ databases">
        <title>Verrucobacter flavum gen. nov., sp. nov. a new member of the family Verrucomicrobiaceae.</title>
        <authorList>
            <person name="Szuroczki S."/>
            <person name="Abbaszade G."/>
            <person name="Szabo A."/>
            <person name="Felfoldi T."/>
            <person name="Schumann P."/>
            <person name="Boka K."/>
            <person name="Keki Z."/>
            <person name="Toumi M."/>
            <person name="Toth E."/>
        </authorList>
    </citation>
    <scope>NUCLEOTIDE SEQUENCE [LARGE SCALE GENOMIC DNA]</scope>
    <source>
        <strain evidence="6 7">MG-N-17</strain>
    </source>
</reference>
<proteinExistence type="predicted"/>
<keyword evidence="2" id="KW-0238">DNA-binding</keyword>
<accession>A0A5R8KEP6</accession>